<protein>
    <submittedName>
        <fullName evidence="2">Uncharacterized protein</fullName>
    </submittedName>
</protein>
<comment type="caution">
    <text evidence="2">The sequence shown here is derived from an EMBL/GenBank/DDBJ whole genome shotgun (WGS) entry which is preliminary data.</text>
</comment>
<gene>
    <name evidence="2" type="ORF">LCGC14_0949980</name>
</gene>
<evidence type="ECO:0000256" key="1">
    <source>
        <dbReference type="SAM" id="MobiDB-lite"/>
    </source>
</evidence>
<accession>A0A0F9R112</accession>
<name>A0A0F9R112_9ZZZZ</name>
<reference evidence="2" key="1">
    <citation type="journal article" date="2015" name="Nature">
        <title>Complex archaea that bridge the gap between prokaryotes and eukaryotes.</title>
        <authorList>
            <person name="Spang A."/>
            <person name="Saw J.H."/>
            <person name="Jorgensen S.L."/>
            <person name="Zaremba-Niedzwiedzka K."/>
            <person name="Martijn J."/>
            <person name="Lind A.E."/>
            <person name="van Eijk R."/>
            <person name="Schleper C."/>
            <person name="Guy L."/>
            <person name="Ettema T.J."/>
        </authorList>
    </citation>
    <scope>NUCLEOTIDE SEQUENCE</scope>
</reference>
<organism evidence="2">
    <name type="scientific">marine sediment metagenome</name>
    <dbReference type="NCBI Taxonomy" id="412755"/>
    <lineage>
        <taxon>unclassified sequences</taxon>
        <taxon>metagenomes</taxon>
        <taxon>ecological metagenomes</taxon>
    </lineage>
</organism>
<evidence type="ECO:0000313" key="2">
    <source>
        <dbReference type="EMBL" id="KKN19011.1"/>
    </source>
</evidence>
<dbReference type="EMBL" id="LAZR01003375">
    <property type="protein sequence ID" value="KKN19011.1"/>
    <property type="molecule type" value="Genomic_DNA"/>
</dbReference>
<feature type="region of interest" description="Disordered" evidence="1">
    <location>
        <begin position="37"/>
        <end position="79"/>
    </location>
</feature>
<sequence length="79" mass="8794">MTYGGKTFHVTPAGKHLPLGAKQNWFTKCMSKELKGNLTKKKGDKPLTKIQREGNEDTFRDALDTCSPKRKAKAKSKAT</sequence>
<feature type="compositionally biased region" description="Basic and acidic residues" evidence="1">
    <location>
        <begin position="44"/>
        <end position="63"/>
    </location>
</feature>
<feature type="compositionally biased region" description="Basic residues" evidence="1">
    <location>
        <begin position="68"/>
        <end position="79"/>
    </location>
</feature>
<proteinExistence type="predicted"/>
<dbReference type="AlphaFoldDB" id="A0A0F9R112"/>